<evidence type="ECO:0000313" key="3">
    <source>
        <dbReference type="Proteomes" id="UP000231503"/>
    </source>
</evidence>
<dbReference type="InterPro" id="IPR001347">
    <property type="entry name" value="SIS_dom"/>
</dbReference>
<dbReference type="InterPro" id="IPR046348">
    <property type="entry name" value="SIS_dom_sf"/>
</dbReference>
<gene>
    <name evidence="2" type="ORF">COU47_00745</name>
</gene>
<evidence type="ECO:0000259" key="1">
    <source>
        <dbReference type="PROSITE" id="PS51464"/>
    </source>
</evidence>
<dbReference type="Pfam" id="PF13580">
    <property type="entry name" value="SIS_2"/>
    <property type="match status" value="1"/>
</dbReference>
<dbReference type="GO" id="GO:0097367">
    <property type="term" value="F:carbohydrate derivative binding"/>
    <property type="evidence" value="ECO:0007669"/>
    <property type="project" value="InterPro"/>
</dbReference>
<dbReference type="PANTHER" id="PTHR30390:SF7">
    <property type="entry name" value="PHOSPHOHEPTOSE ISOMERASE"/>
    <property type="match status" value="1"/>
</dbReference>
<organism evidence="2 3">
    <name type="scientific">Candidatus Niyogibacteria bacterium CG10_big_fil_rev_8_21_14_0_10_46_36</name>
    <dbReference type="NCBI Taxonomy" id="1974726"/>
    <lineage>
        <taxon>Bacteria</taxon>
        <taxon>Candidatus Niyogiibacteriota</taxon>
    </lineage>
</organism>
<accession>A0A2H0TGK4</accession>
<dbReference type="CDD" id="cd05006">
    <property type="entry name" value="SIS_GmhA"/>
    <property type="match status" value="1"/>
</dbReference>
<protein>
    <submittedName>
        <fullName evidence="2">Phosphoheptose isomerase</fullName>
    </submittedName>
</protein>
<dbReference type="Proteomes" id="UP000231503">
    <property type="component" value="Unassembled WGS sequence"/>
</dbReference>
<dbReference type="InterPro" id="IPR050099">
    <property type="entry name" value="SIS_GmhA/DiaA_subfam"/>
</dbReference>
<comment type="caution">
    <text evidence="2">The sequence shown here is derived from an EMBL/GenBank/DDBJ whole genome shotgun (WGS) entry which is preliminary data.</text>
</comment>
<dbReference type="InterPro" id="IPR035461">
    <property type="entry name" value="GmhA/DiaA"/>
</dbReference>
<dbReference type="AlphaFoldDB" id="A0A2H0TGK4"/>
<evidence type="ECO:0000313" key="2">
    <source>
        <dbReference type="EMBL" id="PIR69945.1"/>
    </source>
</evidence>
<dbReference type="GO" id="GO:1901135">
    <property type="term" value="P:carbohydrate derivative metabolic process"/>
    <property type="evidence" value="ECO:0007669"/>
    <property type="project" value="InterPro"/>
</dbReference>
<name>A0A2H0TGK4_9BACT</name>
<keyword evidence="2" id="KW-0413">Isomerase</keyword>
<dbReference type="EMBL" id="PFCO01000001">
    <property type="protein sequence ID" value="PIR69945.1"/>
    <property type="molecule type" value="Genomic_DNA"/>
</dbReference>
<feature type="domain" description="SIS" evidence="1">
    <location>
        <begin position="45"/>
        <end position="199"/>
    </location>
</feature>
<proteinExistence type="predicted"/>
<dbReference type="PROSITE" id="PS51464">
    <property type="entry name" value="SIS"/>
    <property type="match status" value="1"/>
</dbReference>
<sequence length="200" mass="21379">MLLLLNMDKSSIETFLAHMNNGITNASFTDAHGNAFPYDKALGEIAALFKHTADTEKKLIFVGNGGSAAIASHMAQDYTKIGGIRAVCFNDPSLMSCFGNDYSFEDMFAKAIEFYADQGDTVIAISSSGSSKNIINAAKTAKVNGCAVVTLSGFDKKNPLFALGTLNIHIPTQTYGTTETAHGLFLHAILDHLADNLPHN</sequence>
<reference evidence="3" key="1">
    <citation type="submission" date="2017-09" db="EMBL/GenBank/DDBJ databases">
        <title>Depth-based differentiation of microbial function through sediment-hosted aquifers and enrichment of novel symbionts in the deep terrestrial subsurface.</title>
        <authorList>
            <person name="Probst A.J."/>
            <person name="Ladd B."/>
            <person name="Jarett J.K."/>
            <person name="Geller-Mcgrath D.E."/>
            <person name="Sieber C.M.K."/>
            <person name="Emerson J.B."/>
            <person name="Anantharaman K."/>
            <person name="Thomas B.C."/>
            <person name="Malmstrom R."/>
            <person name="Stieglmeier M."/>
            <person name="Klingl A."/>
            <person name="Woyke T."/>
            <person name="Ryan C.M."/>
            <person name="Banfield J.F."/>
        </authorList>
    </citation>
    <scope>NUCLEOTIDE SEQUENCE [LARGE SCALE GENOMIC DNA]</scope>
</reference>
<dbReference type="SUPFAM" id="SSF53697">
    <property type="entry name" value="SIS domain"/>
    <property type="match status" value="1"/>
</dbReference>
<dbReference type="GO" id="GO:0016853">
    <property type="term" value="F:isomerase activity"/>
    <property type="evidence" value="ECO:0007669"/>
    <property type="project" value="UniProtKB-KW"/>
</dbReference>
<dbReference type="Gene3D" id="3.40.50.10490">
    <property type="entry name" value="Glucose-6-phosphate isomerase like protein, domain 1"/>
    <property type="match status" value="1"/>
</dbReference>
<dbReference type="PANTHER" id="PTHR30390">
    <property type="entry name" value="SEDOHEPTULOSE 7-PHOSPHATE ISOMERASE / DNAA INITIATOR-ASSOCIATING FACTOR FOR REPLICATION INITIATION"/>
    <property type="match status" value="1"/>
</dbReference>